<organism evidence="9 10">
    <name type="scientific">Prauserella oleivorans</name>
    <dbReference type="NCBI Taxonomy" id="1478153"/>
    <lineage>
        <taxon>Bacteria</taxon>
        <taxon>Bacillati</taxon>
        <taxon>Actinomycetota</taxon>
        <taxon>Actinomycetes</taxon>
        <taxon>Pseudonocardiales</taxon>
        <taxon>Pseudonocardiaceae</taxon>
        <taxon>Prauserella</taxon>
    </lineage>
</organism>
<dbReference type="Pfam" id="PF00180">
    <property type="entry name" value="Iso_dh"/>
    <property type="match status" value="1"/>
</dbReference>
<keyword evidence="10" id="KW-1185">Reference proteome</keyword>
<evidence type="ECO:0000256" key="5">
    <source>
        <dbReference type="ARBA" id="ARBA00023027"/>
    </source>
</evidence>
<reference evidence="10" key="1">
    <citation type="journal article" date="2019" name="Int. J. Syst. Evol. Microbiol.">
        <title>The Global Catalogue of Microorganisms (GCM) 10K type strain sequencing project: providing services to taxonomists for standard genome sequencing and annotation.</title>
        <authorList>
            <consortium name="The Broad Institute Genomics Platform"/>
            <consortium name="The Broad Institute Genome Sequencing Center for Infectious Disease"/>
            <person name="Wu L."/>
            <person name="Ma J."/>
        </authorList>
    </citation>
    <scope>NUCLEOTIDE SEQUENCE [LARGE SCALE GENOMIC DNA]</scope>
    <source>
        <strain evidence="10">IBRC-M 10906</strain>
    </source>
</reference>
<keyword evidence="5" id="KW-0520">NAD</keyword>
<evidence type="ECO:0000259" key="8">
    <source>
        <dbReference type="Pfam" id="PF00180"/>
    </source>
</evidence>
<protein>
    <submittedName>
        <fullName evidence="9">Isocitrate/isopropylmalate family dehydrogenase</fullName>
    </submittedName>
</protein>
<feature type="compositionally biased region" description="Low complexity" evidence="7">
    <location>
        <begin position="160"/>
        <end position="187"/>
    </location>
</feature>
<dbReference type="Gene3D" id="3.40.718.10">
    <property type="entry name" value="Isopropylmalate Dehydrogenase"/>
    <property type="match status" value="1"/>
</dbReference>
<dbReference type="SUPFAM" id="SSF53659">
    <property type="entry name" value="Isocitrate/Isopropylmalate dehydrogenase-like"/>
    <property type="match status" value="1"/>
</dbReference>
<accession>A0ABW5WCF9</accession>
<feature type="region of interest" description="Disordered" evidence="7">
    <location>
        <begin position="143"/>
        <end position="187"/>
    </location>
</feature>
<evidence type="ECO:0000256" key="4">
    <source>
        <dbReference type="ARBA" id="ARBA00023002"/>
    </source>
</evidence>
<sequence>MRFAFEVARSHPRTKVPSVTKRQRAAARHGAVGRGVRPRCRRLPRRGGRQRAGRCDGRHVRAASRRPAGGRGVQPHADILSDLGPRWPAGSRVATSANLNPDRRFPSMVEPVHGSAPDIAGRGVANPIGALGSAALMLDHLRLPRRPGSTRPSRRPRPPVASRPMWAARPPLSKSSTPSSAASRPDR</sequence>
<comment type="caution">
    <text evidence="9">The sequence shown here is derived from an EMBL/GenBank/DDBJ whole genome shotgun (WGS) entry which is preliminary data.</text>
</comment>
<keyword evidence="4" id="KW-0560">Oxidoreductase</keyword>
<evidence type="ECO:0000256" key="7">
    <source>
        <dbReference type="SAM" id="MobiDB-lite"/>
    </source>
</evidence>
<feature type="compositionally biased region" description="Basic residues" evidence="7">
    <location>
        <begin position="36"/>
        <end position="52"/>
    </location>
</feature>
<evidence type="ECO:0000256" key="3">
    <source>
        <dbReference type="ARBA" id="ARBA00022723"/>
    </source>
</evidence>
<dbReference type="EMBL" id="JBHUOF010000021">
    <property type="protein sequence ID" value="MFD2800782.1"/>
    <property type="molecule type" value="Genomic_DNA"/>
</dbReference>
<evidence type="ECO:0000256" key="1">
    <source>
        <dbReference type="ARBA" id="ARBA00001936"/>
    </source>
</evidence>
<evidence type="ECO:0000313" key="9">
    <source>
        <dbReference type="EMBL" id="MFD2800782.1"/>
    </source>
</evidence>
<evidence type="ECO:0000313" key="10">
    <source>
        <dbReference type="Proteomes" id="UP001597478"/>
    </source>
</evidence>
<dbReference type="PANTHER" id="PTHR43275:SF1">
    <property type="entry name" value="D-MALATE DEHYDROGENASE [DECARBOXYLATING]"/>
    <property type="match status" value="1"/>
</dbReference>
<name>A0ABW5WCF9_9PSEU</name>
<dbReference type="PANTHER" id="PTHR43275">
    <property type="entry name" value="D-MALATE DEHYDROGENASE [DECARBOXYLATING]"/>
    <property type="match status" value="1"/>
</dbReference>
<feature type="region of interest" description="Disordered" evidence="7">
    <location>
        <begin position="1"/>
        <end position="75"/>
    </location>
</feature>
<keyword evidence="3" id="KW-0479">Metal-binding</keyword>
<dbReference type="InterPro" id="IPR050501">
    <property type="entry name" value="ICDH/IPMDH"/>
</dbReference>
<dbReference type="InterPro" id="IPR024084">
    <property type="entry name" value="IsoPropMal-DH-like_dom"/>
</dbReference>
<comment type="cofactor">
    <cofactor evidence="2">
        <name>Mg(2+)</name>
        <dbReference type="ChEBI" id="CHEBI:18420"/>
    </cofactor>
</comment>
<feature type="domain" description="Isopropylmalate dehydrogenase-like" evidence="8">
    <location>
        <begin position="78"/>
        <end position="142"/>
    </location>
</feature>
<evidence type="ECO:0000256" key="2">
    <source>
        <dbReference type="ARBA" id="ARBA00001946"/>
    </source>
</evidence>
<comment type="cofactor">
    <cofactor evidence="1">
        <name>Mn(2+)</name>
        <dbReference type="ChEBI" id="CHEBI:29035"/>
    </cofactor>
</comment>
<evidence type="ECO:0000256" key="6">
    <source>
        <dbReference type="ARBA" id="ARBA00023211"/>
    </source>
</evidence>
<dbReference type="RefSeq" id="WP_377390549.1">
    <property type="nucleotide sequence ID" value="NZ_JBHSAN010000024.1"/>
</dbReference>
<keyword evidence="6" id="KW-0464">Manganese</keyword>
<proteinExistence type="predicted"/>
<dbReference type="Proteomes" id="UP001597478">
    <property type="component" value="Unassembled WGS sequence"/>
</dbReference>
<gene>
    <name evidence="9" type="ORF">ACFS2C_15425</name>
</gene>